<comment type="caution">
    <text evidence="2">The sequence shown here is derived from an EMBL/GenBank/DDBJ whole genome shotgun (WGS) entry which is preliminary data.</text>
</comment>
<accession>A0A3A8NPJ0</accession>
<feature type="domain" description="Beta-lactamase-related" evidence="1">
    <location>
        <begin position="35"/>
        <end position="350"/>
    </location>
</feature>
<dbReference type="GO" id="GO:0016787">
    <property type="term" value="F:hydrolase activity"/>
    <property type="evidence" value="ECO:0007669"/>
    <property type="project" value="UniProtKB-KW"/>
</dbReference>
<dbReference type="Pfam" id="PF00144">
    <property type="entry name" value="Beta-lactamase"/>
    <property type="match status" value="1"/>
</dbReference>
<name>A0A3A8NPJ0_9BACT</name>
<keyword evidence="2" id="KW-0378">Hydrolase</keyword>
<dbReference type="Proteomes" id="UP000273405">
    <property type="component" value="Unassembled WGS sequence"/>
</dbReference>
<reference evidence="3" key="1">
    <citation type="submission" date="2018-09" db="EMBL/GenBank/DDBJ databases">
        <authorList>
            <person name="Livingstone P.G."/>
            <person name="Whitworth D.E."/>
        </authorList>
    </citation>
    <scope>NUCLEOTIDE SEQUENCE [LARGE SCALE GENOMIC DNA]</scope>
    <source>
        <strain evidence="3">CA040B</strain>
    </source>
</reference>
<dbReference type="AlphaFoldDB" id="A0A3A8NPJ0"/>
<sequence length="468" mass="50811">MRNPSKSIAVVAVLLVGLLLGGPAAAHDSLRERIEAFVRAEQKRQKVPGLAVGVVSHGRVVLAKGYGFANLEHQVPVETDTLFQSGSVGKMFTAMAVMLQVEAGRVALSDSITKYFPDAPATWRPITVRHLLTHTSGVGDIYDVLDLRQDYTDADYLQIAYGRPLQFPAGLRFNYSNTGYVLLGILVNQVAGTSYINVLGSQVFRPAHMTSARGISEEDVIPNRAAGYSVVNGVVKNQEWVSPSLNRNADGSLYFSLKDMLAWDAAVDQRALLGRGSWQQILTPVKLNSGASYPYGFGWMLQERAGKPLHQHTGSWQGFLSIYSRFLGDGLSIVVLLNSNSANPTAFADGIAAIVNPALAVPPLAPIPDQEPALTARFTALLEQLRNGTLDPAEFAYVPSWYFPEVVPYYQDLLQDLGPAGPLVLAKREALGDDLVSTYLVKFGTTTWRYKVSILPDGRVTHLGLAGN</sequence>
<dbReference type="PANTHER" id="PTHR46825:SF9">
    <property type="entry name" value="BETA-LACTAMASE-RELATED DOMAIN-CONTAINING PROTEIN"/>
    <property type="match status" value="1"/>
</dbReference>
<proteinExistence type="predicted"/>
<dbReference type="PANTHER" id="PTHR46825">
    <property type="entry name" value="D-ALANYL-D-ALANINE-CARBOXYPEPTIDASE/ENDOPEPTIDASE AMPH"/>
    <property type="match status" value="1"/>
</dbReference>
<gene>
    <name evidence="2" type="ORF">D7X12_06530</name>
</gene>
<evidence type="ECO:0000313" key="2">
    <source>
        <dbReference type="EMBL" id="RKH45973.1"/>
    </source>
</evidence>
<dbReference type="EMBL" id="RAWG01000028">
    <property type="protein sequence ID" value="RKH45973.1"/>
    <property type="molecule type" value="Genomic_DNA"/>
</dbReference>
<dbReference type="SUPFAM" id="SSF56601">
    <property type="entry name" value="beta-lactamase/transpeptidase-like"/>
    <property type="match status" value="1"/>
</dbReference>
<organism evidence="2 3">
    <name type="scientific">Corallococcus sicarius</name>
    <dbReference type="NCBI Taxonomy" id="2316726"/>
    <lineage>
        <taxon>Bacteria</taxon>
        <taxon>Pseudomonadati</taxon>
        <taxon>Myxococcota</taxon>
        <taxon>Myxococcia</taxon>
        <taxon>Myxococcales</taxon>
        <taxon>Cystobacterineae</taxon>
        <taxon>Myxococcaceae</taxon>
        <taxon>Corallococcus</taxon>
    </lineage>
</organism>
<dbReference type="InterPro" id="IPR050491">
    <property type="entry name" value="AmpC-like"/>
</dbReference>
<protein>
    <submittedName>
        <fullName evidence="2">Class A beta-lactamase-related serine hydrolase</fullName>
    </submittedName>
</protein>
<keyword evidence="3" id="KW-1185">Reference proteome</keyword>
<evidence type="ECO:0000259" key="1">
    <source>
        <dbReference type="Pfam" id="PF00144"/>
    </source>
</evidence>
<dbReference type="Gene3D" id="3.40.710.10">
    <property type="entry name" value="DD-peptidase/beta-lactamase superfamily"/>
    <property type="match status" value="1"/>
</dbReference>
<dbReference type="OrthoDB" id="5487213at2"/>
<dbReference type="InterPro" id="IPR001466">
    <property type="entry name" value="Beta-lactam-related"/>
</dbReference>
<dbReference type="InterPro" id="IPR012338">
    <property type="entry name" value="Beta-lactam/transpept-like"/>
</dbReference>
<evidence type="ECO:0000313" key="3">
    <source>
        <dbReference type="Proteomes" id="UP000273405"/>
    </source>
</evidence>